<comment type="caution">
    <text evidence="2">The sequence shown here is derived from an EMBL/GenBank/DDBJ whole genome shotgun (WGS) entry which is preliminary data.</text>
</comment>
<dbReference type="AlphaFoldDB" id="A0A840U624"/>
<evidence type="ECO:0000313" key="3">
    <source>
        <dbReference type="Proteomes" id="UP000591735"/>
    </source>
</evidence>
<keyword evidence="1" id="KW-0812">Transmembrane</keyword>
<feature type="transmembrane region" description="Helical" evidence="1">
    <location>
        <begin position="52"/>
        <end position="73"/>
    </location>
</feature>
<evidence type="ECO:0000256" key="1">
    <source>
        <dbReference type="SAM" id="Phobius"/>
    </source>
</evidence>
<protein>
    <submittedName>
        <fullName evidence="2">Uncharacterized protein</fullName>
    </submittedName>
</protein>
<dbReference type="Proteomes" id="UP000591735">
    <property type="component" value="Unassembled WGS sequence"/>
</dbReference>
<keyword evidence="1" id="KW-1133">Transmembrane helix</keyword>
<accession>A0A840U624</accession>
<dbReference type="EMBL" id="JACHFE010000004">
    <property type="protein sequence ID" value="MBB5321174.1"/>
    <property type="molecule type" value="Genomic_DNA"/>
</dbReference>
<organism evidence="2 3">
    <name type="scientific">Marinobacter oulmenensis</name>
    <dbReference type="NCBI Taxonomy" id="643747"/>
    <lineage>
        <taxon>Bacteria</taxon>
        <taxon>Pseudomonadati</taxon>
        <taxon>Pseudomonadota</taxon>
        <taxon>Gammaproteobacteria</taxon>
        <taxon>Pseudomonadales</taxon>
        <taxon>Marinobacteraceae</taxon>
        <taxon>Marinobacter</taxon>
    </lineage>
</organism>
<evidence type="ECO:0000313" key="2">
    <source>
        <dbReference type="EMBL" id="MBB5321174.1"/>
    </source>
</evidence>
<gene>
    <name evidence="2" type="ORF">HNR38_001663</name>
</gene>
<sequence length="83" mass="9552">MLLSISVAQHDVQNVDKLHADNYSQFRKVQKVHLRIAASSFDTPLTRPWCRVFVLSVELLCKLIIVYPCWLLISKEKTRNGGI</sequence>
<proteinExistence type="predicted"/>
<name>A0A840U624_9GAMM</name>
<keyword evidence="1" id="KW-0472">Membrane</keyword>
<keyword evidence="3" id="KW-1185">Reference proteome</keyword>
<reference evidence="2 3" key="1">
    <citation type="submission" date="2020-08" db="EMBL/GenBank/DDBJ databases">
        <title>Genomic Encyclopedia of Type Strains, Phase IV (KMG-IV): sequencing the most valuable type-strain genomes for metagenomic binning, comparative biology and taxonomic classification.</title>
        <authorList>
            <person name="Goeker M."/>
        </authorList>
    </citation>
    <scope>NUCLEOTIDE SEQUENCE [LARGE SCALE GENOMIC DNA]</scope>
    <source>
        <strain evidence="2 3">DSM 22359</strain>
    </source>
</reference>